<dbReference type="SUPFAM" id="SSF54928">
    <property type="entry name" value="RNA-binding domain, RBD"/>
    <property type="match status" value="1"/>
</dbReference>
<feature type="region of interest" description="Disordered" evidence="1">
    <location>
        <begin position="290"/>
        <end position="353"/>
    </location>
</feature>
<feature type="compositionally biased region" description="Basic and acidic residues" evidence="1">
    <location>
        <begin position="305"/>
        <end position="323"/>
    </location>
</feature>
<protein>
    <submittedName>
        <fullName evidence="2">Uncharacterized protein</fullName>
    </submittedName>
</protein>
<dbReference type="Proteomes" id="UP000821837">
    <property type="component" value="Chromosome 1"/>
</dbReference>
<sequence length="353" mass="39250">MGATSAFAFVNVFFFGLQRRPITADRVTRWRVSMRTRGSTGLRVPFRGQLPCFEATSLISAFNVMPSEGTTVTSAPGPSGEQTKKLRHRLDDVDANQFRDADDYEACEPAIEKRDSCSLAITMTHTARSVDITELSGDIIKLVFKGNKAFVRYLDPETAAANLKIIEKAVGKGKVLRVEKCTTRKQTTLGNMLDLFRLPFNCTVARLKQHFPCSRVCVLKHGFARLCFNSTEDLKRAVQRPGCHTIDGHQIRLSLVKELEKEDHAGGRQSRDSRGGYGRGWNGPVGRAFWRGGGRGGNRMGSRASDWDSGGRGDWSEVEDSRAWRGGSRFFWNSGGGGRRGRRGGRRGSWNRN</sequence>
<name>A0A9D4YQ62_RHISA</name>
<dbReference type="AlphaFoldDB" id="A0A9D4YQ62"/>
<evidence type="ECO:0000313" key="2">
    <source>
        <dbReference type="EMBL" id="KAH7983893.1"/>
    </source>
</evidence>
<dbReference type="GO" id="GO:0003676">
    <property type="term" value="F:nucleic acid binding"/>
    <property type="evidence" value="ECO:0007669"/>
    <property type="project" value="InterPro"/>
</dbReference>
<gene>
    <name evidence="2" type="ORF">HPB52_015078</name>
</gene>
<dbReference type="InterPro" id="IPR035979">
    <property type="entry name" value="RBD_domain_sf"/>
</dbReference>
<dbReference type="InterPro" id="IPR012677">
    <property type="entry name" value="Nucleotide-bd_a/b_plait_sf"/>
</dbReference>
<dbReference type="Gene3D" id="3.30.70.330">
    <property type="match status" value="1"/>
</dbReference>
<proteinExistence type="predicted"/>
<dbReference type="EMBL" id="JABSTV010001245">
    <property type="protein sequence ID" value="KAH7983893.1"/>
    <property type="molecule type" value="Genomic_DNA"/>
</dbReference>
<keyword evidence="3" id="KW-1185">Reference proteome</keyword>
<evidence type="ECO:0000313" key="3">
    <source>
        <dbReference type="Proteomes" id="UP000821837"/>
    </source>
</evidence>
<dbReference type="CDD" id="cd00590">
    <property type="entry name" value="RRM_SF"/>
    <property type="match status" value="1"/>
</dbReference>
<evidence type="ECO:0000256" key="1">
    <source>
        <dbReference type="SAM" id="MobiDB-lite"/>
    </source>
</evidence>
<reference evidence="2" key="2">
    <citation type="submission" date="2021-09" db="EMBL/GenBank/DDBJ databases">
        <authorList>
            <person name="Jia N."/>
            <person name="Wang J."/>
            <person name="Shi W."/>
            <person name="Du L."/>
            <person name="Sun Y."/>
            <person name="Zhan W."/>
            <person name="Jiang J."/>
            <person name="Wang Q."/>
            <person name="Zhang B."/>
            <person name="Ji P."/>
            <person name="Sakyi L.B."/>
            <person name="Cui X."/>
            <person name="Yuan T."/>
            <person name="Jiang B."/>
            <person name="Yang W."/>
            <person name="Lam T.T.-Y."/>
            <person name="Chang Q."/>
            <person name="Ding S."/>
            <person name="Wang X."/>
            <person name="Zhu J."/>
            <person name="Ruan X."/>
            <person name="Zhao L."/>
            <person name="Wei J."/>
            <person name="Que T."/>
            <person name="Du C."/>
            <person name="Cheng J."/>
            <person name="Dai P."/>
            <person name="Han X."/>
            <person name="Huang E."/>
            <person name="Gao Y."/>
            <person name="Liu J."/>
            <person name="Shao H."/>
            <person name="Ye R."/>
            <person name="Li L."/>
            <person name="Wei W."/>
            <person name="Wang X."/>
            <person name="Wang C."/>
            <person name="Huo Q."/>
            <person name="Li W."/>
            <person name="Guo W."/>
            <person name="Chen H."/>
            <person name="Chen S."/>
            <person name="Zhou L."/>
            <person name="Zhou L."/>
            <person name="Ni X."/>
            <person name="Tian J."/>
            <person name="Zhou Y."/>
            <person name="Sheng Y."/>
            <person name="Liu T."/>
            <person name="Pan Y."/>
            <person name="Xia L."/>
            <person name="Li J."/>
            <person name="Zhao F."/>
            <person name="Cao W."/>
        </authorList>
    </citation>
    <scope>NUCLEOTIDE SEQUENCE</scope>
    <source>
        <strain evidence="2">Rsan-2018</strain>
        <tissue evidence="2">Larvae</tissue>
    </source>
</reference>
<organism evidence="2 3">
    <name type="scientific">Rhipicephalus sanguineus</name>
    <name type="common">Brown dog tick</name>
    <name type="synonym">Ixodes sanguineus</name>
    <dbReference type="NCBI Taxonomy" id="34632"/>
    <lineage>
        <taxon>Eukaryota</taxon>
        <taxon>Metazoa</taxon>
        <taxon>Ecdysozoa</taxon>
        <taxon>Arthropoda</taxon>
        <taxon>Chelicerata</taxon>
        <taxon>Arachnida</taxon>
        <taxon>Acari</taxon>
        <taxon>Parasitiformes</taxon>
        <taxon>Ixodida</taxon>
        <taxon>Ixodoidea</taxon>
        <taxon>Ixodidae</taxon>
        <taxon>Rhipicephalinae</taxon>
        <taxon>Rhipicephalus</taxon>
        <taxon>Rhipicephalus</taxon>
    </lineage>
</organism>
<reference evidence="2" key="1">
    <citation type="journal article" date="2020" name="Cell">
        <title>Large-Scale Comparative Analyses of Tick Genomes Elucidate Their Genetic Diversity and Vector Capacities.</title>
        <authorList>
            <consortium name="Tick Genome and Microbiome Consortium (TIGMIC)"/>
            <person name="Jia N."/>
            <person name="Wang J."/>
            <person name="Shi W."/>
            <person name="Du L."/>
            <person name="Sun Y."/>
            <person name="Zhan W."/>
            <person name="Jiang J.F."/>
            <person name="Wang Q."/>
            <person name="Zhang B."/>
            <person name="Ji P."/>
            <person name="Bell-Sakyi L."/>
            <person name="Cui X.M."/>
            <person name="Yuan T.T."/>
            <person name="Jiang B.G."/>
            <person name="Yang W.F."/>
            <person name="Lam T.T."/>
            <person name="Chang Q.C."/>
            <person name="Ding S.J."/>
            <person name="Wang X.J."/>
            <person name="Zhu J.G."/>
            <person name="Ruan X.D."/>
            <person name="Zhao L."/>
            <person name="Wei J.T."/>
            <person name="Ye R.Z."/>
            <person name="Que T.C."/>
            <person name="Du C.H."/>
            <person name="Zhou Y.H."/>
            <person name="Cheng J.X."/>
            <person name="Dai P.F."/>
            <person name="Guo W.B."/>
            <person name="Han X.H."/>
            <person name="Huang E.J."/>
            <person name="Li L.F."/>
            <person name="Wei W."/>
            <person name="Gao Y.C."/>
            <person name="Liu J.Z."/>
            <person name="Shao H.Z."/>
            <person name="Wang X."/>
            <person name="Wang C.C."/>
            <person name="Yang T.C."/>
            <person name="Huo Q.B."/>
            <person name="Li W."/>
            <person name="Chen H.Y."/>
            <person name="Chen S.E."/>
            <person name="Zhou L.G."/>
            <person name="Ni X.B."/>
            <person name="Tian J.H."/>
            <person name="Sheng Y."/>
            <person name="Liu T."/>
            <person name="Pan Y.S."/>
            <person name="Xia L.Y."/>
            <person name="Li J."/>
            <person name="Zhao F."/>
            <person name="Cao W.C."/>
        </authorList>
    </citation>
    <scope>NUCLEOTIDE SEQUENCE</scope>
    <source>
        <strain evidence="2">Rsan-2018</strain>
    </source>
</reference>
<comment type="caution">
    <text evidence="2">The sequence shown here is derived from an EMBL/GenBank/DDBJ whole genome shotgun (WGS) entry which is preliminary data.</text>
</comment>
<dbReference type="VEuPathDB" id="VectorBase:RSAN_057833"/>
<accession>A0A9D4YQ62</accession>